<dbReference type="EMBL" id="BLJN01000001">
    <property type="protein sequence ID" value="GFE78874.1"/>
    <property type="molecule type" value="Genomic_DNA"/>
</dbReference>
<proteinExistence type="predicted"/>
<reference evidence="2" key="1">
    <citation type="submission" date="2020-01" db="EMBL/GenBank/DDBJ databases">
        <title>'Steroidobacter agaridevorans' sp. nov., agar-degrading bacteria isolated from rhizosphere soils.</title>
        <authorList>
            <person name="Ikenaga M."/>
            <person name="Kataoka M."/>
            <person name="Murouchi A."/>
            <person name="Katsuragi S."/>
            <person name="Sakai M."/>
        </authorList>
    </citation>
    <scope>NUCLEOTIDE SEQUENCE [LARGE SCALE GENOMIC DNA]</scope>
    <source>
        <strain evidence="2">YU21-B</strain>
    </source>
</reference>
<organism evidence="1 2">
    <name type="scientific">Steroidobacter agaridevorans</name>
    <dbReference type="NCBI Taxonomy" id="2695856"/>
    <lineage>
        <taxon>Bacteria</taxon>
        <taxon>Pseudomonadati</taxon>
        <taxon>Pseudomonadota</taxon>
        <taxon>Gammaproteobacteria</taxon>
        <taxon>Steroidobacterales</taxon>
        <taxon>Steroidobacteraceae</taxon>
        <taxon>Steroidobacter</taxon>
    </lineage>
</organism>
<evidence type="ECO:0000313" key="1">
    <source>
        <dbReference type="EMBL" id="GFE78874.1"/>
    </source>
</evidence>
<evidence type="ECO:0000313" key="2">
    <source>
        <dbReference type="Proteomes" id="UP000445000"/>
    </source>
</evidence>
<dbReference type="RefSeq" id="WP_161810718.1">
    <property type="nucleotide sequence ID" value="NZ_BLJN01000001.1"/>
</dbReference>
<keyword evidence="2" id="KW-1185">Reference proteome</keyword>
<dbReference type="AlphaFoldDB" id="A0A829Y6J0"/>
<dbReference type="PROSITE" id="PS51257">
    <property type="entry name" value="PROKAR_LIPOPROTEIN"/>
    <property type="match status" value="1"/>
</dbReference>
<comment type="caution">
    <text evidence="1">The sequence shown here is derived from an EMBL/GenBank/DDBJ whole genome shotgun (WGS) entry which is preliminary data.</text>
</comment>
<accession>A0A829Y6J0</accession>
<gene>
    <name evidence="1" type="ORF">GCM10011487_08740</name>
</gene>
<protein>
    <recommendedName>
        <fullName evidence="3">IPT/TIG domain-containing protein</fullName>
    </recommendedName>
</protein>
<evidence type="ECO:0008006" key="3">
    <source>
        <dbReference type="Google" id="ProtNLM"/>
    </source>
</evidence>
<dbReference type="SUPFAM" id="SSF63829">
    <property type="entry name" value="Calcium-dependent phosphotriesterase"/>
    <property type="match status" value="1"/>
</dbReference>
<dbReference type="InterPro" id="IPR014756">
    <property type="entry name" value="Ig_E-set"/>
</dbReference>
<name>A0A829Y6J0_9GAMM</name>
<dbReference type="Gene3D" id="2.60.40.10">
    <property type="entry name" value="Immunoglobulins"/>
    <property type="match status" value="1"/>
</dbReference>
<dbReference type="Proteomes" id="UP000445000">
    <property type="component" value="Unassembled WGS sequence"/>
</dbReference>
<sequence>MRLFLGEKVHYLPGARRVAGWLLFGLLAGCGGGGGGDDAAPVQISTDAITFSAAGPSADVPAAQTFTATFGDDVVQLSVIHSGDAIASTSSVLNGRSAQITVVPASPTSVGPGAFVGAVAVTGYTCADSTCSRMAAGSTATLPVSYQVSPVLLSVAPYVETAGVGDTVIVRGQGLRAFNISGVRFGDTAATTFTVNTAGTELSATHPALAAGSYVIHLDSTNHTGEIPSNVTLKVVDPVAYAATTLDHLPSTTAVRSLVYDFERQALITVSDAAGGSIARYQYANGAWSAPTQAASSFLDAALSADGTQLFAISQTNLAALDAVALTWGNSVAAPSLATNSFLKNIVVGYDNRALITTSLTTSGSTQGYIYDPPTGVIGLNGTGLNNATPTMSSSGAAAVVSQGDSTLTSDVPVYVYAAAGNALSASAVSLRQNAVAPAVNRSITRVVLNGTKVYDGSFALLGTLPDTTAAVVFKSDGTRAYAYDTAAAGILVYDTSVDRDEAAYAALGAATPLAADPGAGVRMIITPDNGTLFVAGAARILVQPTPAL</sequence>
<dbReference type="InterPro" id="IPR013783">
    <property type="entry name" value="Ig-like_fold"/>
</dbReference>
<dbReference type="SUPFAM" id="SSF81296">
    <property type="entry name" value="E set domains"/>
    <property type="match status" value="1"/>
</dbReference>